<protein>
    <submittedName>
        <fullName evidence="2">Ppx/GppA phosphatase</fullName>
    </submittedName>
</protein>
<dbReference type="InterPro" id="IPR050273">
    <property type="entry name" value="GppA/Ppx_hydrolase"/>
</dbReference>
<proteinExistence type="predicted"/>
<accession>A0ABM9D988</accession>
<sequence length="306" mass="33185">MACRVAAIDLGTNTARLLIADCYPGGRFEQLVLSRVIIRLGGGFSRQTGLADEAIERAMRCLYEFRRQIDHRGVTDVRAVATSAVRDAANGALFVERVRRETGIPLAVIGGEVEARLTLRGITAGLEGNPEELFMFDVGGGSTEYSLARSGRPLFVESLPLGVVRLTEGKGDEAAMGEKIGRELAQMQQRMEVARLIPDPSGTVLVGTAGTATTLAAINLEMRDYDYRRVNNHVLTRNDIRRIYERLAPLGPAERLTVPGLEPGREDLIIAGILITLHTMECFGFEQMTVSDFGLLEGLLAAGAVT</sequence>
<dbReference type="Proteomes" id="UP001295463">
    <property type="component" value="Chromosome"/>
</dbReference>
<feature type="domain" description="Ppx/GppA phosphatase N-terminal" evidence="1">
    <location>
        <begin position="28"/>
        <end position="300"/>
    </location>
</feature>
<keyword evidence="3" id="KW-1185">Reference proteome</keyword>
<dbReference type="Pfam" id="PF02541">
    <property type="entry name" value="Ppx-GppA"/>
    <property type="match status" value="1"/>
</dbReference>
<dbReference type="Gene3D" id="3.30.420.40">
    <property type="match status" value="1"/>
</dbReference>
<name>A0ABM9D988_9BACT</name>
<dbReference type="Gene3D" id="3.30.420.150">
    <property type="entry name" value="Exopolyphosphatase. Domain 2"/>
    <property type="match status" value="1"/>
</dbReference>
<dbReference type="PANTHER" id="PTHR30005:SF0">
    <property type="entry name" value="RETROGRADE REGULATION PROTEIN 2"/>
    <property type="match status" value="1"/>
</dbReference>
<evidence type="ECO:0000313" key="3">
    <source>
        <dbReference type="Proteomes" id="UP001295463"/>
    </source>
</evidence>
<dbReference type="CDD" id="cd24054">
    <property type="entry name" value="ASKHA_NBD_AaPPX-GppA_MtPPX2-like"/>
    <property type="match status" value="1"/>
</dbReference>
<dbReference type="EMBL" id="OW150024">
    <property type="protein sequence ID" value="CAH2031784.1"/>
    <property type="molecule type" value="Genomic_DNA"/>
</dbReference>
<dbReference type="SUPFAM" id="SSF53067">
    <property type="entry name" value="Actin-like ATPase domain"/>
    <property type="match status" value="2"/>
</dbReference>
<gene>
    <name evidence="2" type="ORF">GEAMG1_1949</name>
</gene>
<evidence type="ECO:0000313" key="2">
    <source>
        <dbReference type="EMBL" id="CAH2031784.1"/>
    </source>
</evidence>
<dbReference type="PANTHER" id="PTHR30005">
    <property type="entry name" value="EXOPOLYPHOSPHATASE"/>
    <property type="match status" value="1"/>
</dbReference>
<evidence type="ECO:0000259" key="1">
    <source>
        <dbReference type="Pfam" id="PF02541"/>
    </source>
</evidence>
<dbReference type="InterPro" id="IPR043129">
    <property type="entry name" value="ATPase_NBD"/>
</dbReference>
<reference evidence="2 3" key="1">
    <citation type="submission" date="2022-03" db="EMBL/GenBank/DDBJ databases">
        <authorList>
            <person name="Koch H."/>
        </authorList>
    </citation>
    <scope>NUCLEOTIDE SEQUENCE [LARGE SCALE GENOMIC DNA]</scope>
    <source>
        <strain evidence="2 3">G1</strain>
    </source>
</reference>
<dbReference type="InterPro" id="IPR003695">
    <property type="entry name" value="Ppx_GppA_N"/>
</dbReference>
<organism evidence="2 3">
    <name type="scientific">Trichlorobacter ammonificans</name>
    <dbReference type="NCBI Taxonomy" id="2916410"/>
    <lineage>
        <taxon>Bacteria</taxon>
        <taxon>Pseudomonadati</taxon>
        <taxon>Thermodesulfobacteriota</taxon>
        <taxon>Desulfuromonadia</taxon>
        <taxon>Geobacterales</taxon>
        <taxon>Geobacteraceae</taxon>
        <taxon>Trichlorobacter</taxon>
    </lineage>
</organism>
<dbReference type="RefSeq" id="WP_305732580.1">
    <property type="nucleotide sequence ID" value="NZ_OW150024.1"/>
</dbReference>